<feature type="domain" description="PAS fold-4" evidence="1">
    <location>
        <begin position="60"/>
        <end position="151"/>
    </location>
</feature>
<protein>
    <recommendedName>
        <fullName evidence="1">PAS fold-4 domain-containing protein</fullName>
    </recommendedName>
</protein>
<dbReference type="InterPro" id="IPR035965">
    <property type="entry name" value="PAS-like_dom_sf"/>
</dbReference>
<dbReference type="InterPro" id="IPR013656">
    <property type="entry name" value="PAS_4"/>
</dbReference>
<sequence length="258" mass="28448">MAWTPLPDPSGAVAGLLALATPAADTALAESEQRYRTLFDAVDEGFCIIELLFDAAGRAEDYRFLAVNPAFERQSGLRDAVGRCIRELAPNHDPRWYEAYGRVALTGEAMRFENRAGRTRGRWFDVHACRVGDPAQRQVAVLFTDVTARREAEARLRELEARQGFLLRLADTLRPLQDAAAIQAEACRLLGEHLGACQAGFGQVDAAQRHVTIHRDWSDGRIAPVVGTWRLEEFGPAIAAELRAGRTVAVTDIAEDPR</sequence>
<dbReference type="InterPro" id="IPR029016">
    <property type="entry name" value="GAF-like_dom_sf"/>
</dbReference>
<dbReference type="EMBL" id="NRSG01000798">
    <property type="protein sequence ID" value="MBK1662832.1"/>
    <property type="molecule type" value="Genomic_DNA"/>
</dbReference>
<dbReference type="Gene3D" id="3.30.450.40">
    <property type="match status" value="1"/>
</dbReference>
<dbReference type="SUPFAM" id="SSF55781">
    <property type="entry name" value="GAF domain-like"/>
    <property type="match status" value="1"/>
</dbReference>
<comment type="caution">
    <text evidence="2">The sequence shown here is derived from an EMBL/GenBank/DDBJ whole genome shotgun (WGS) entry which is preliminary data.</text>
</comment>
<dbReference type="Gene3D" id="3.30.450.20">
    <property type="entry name" value="PAS domain"/>
    <property type="match status" value="1"/>
</dbReference>
<feature type="non-terminal residue" evidence="2">
    <location>
        <position position="258"/>
    </location>
</feature>
<dbReference type="Proteomes" id="UP000697995">
    <property type="component" value="Unassembled WGS sequence"/>
</dbReference>
<dbReference type="SUPFAM" id="SSF55785">
    <property type="entry name" value="PYP-like sensor domain (PAS domain)"/>
    <property type="match status" value="1"/>
</dbReference>
<gene>
    <name evidence="2" type="ORF">CKO45_32205</name>
</gene>
<name>A0ABS1D7G0_9PROT</name>
<proteinExistence type="predicted"/>
<keyword evidence="3" id="KW-1185">Reference proteome</keyword>
<reference evidence="2 3" key="1">
    <citation type="journal article" date="2020" name="Microorganisms">
        <title>Osmotic Adaptation and Compatible Solute Biosynthesis of Phototrophic Bacteria as Revealed from Genome Analyses.</title>
        <authorList>
            <person name="Imhoff J.F."/>
            <person name="Rahn T."/>
            <person name="Kunzel S."/>
            <person name="Keller A."/>
            <person name="Neulinger S.C."/>
        </authorList>
    </citation>
    <scope>NUCLEOTIDE SEQUENCE [LARGE SCALE GENOMIC DNA]</scope>
    <source>
        <strain evidence="2 3">DSM 15382</strain>
    </source>
</reference>
<evidence type="ECO:0000313" key="2">
    <source>
        <dbReference type="EMBL" id="MBK1662832.1"/>
    </source>
</evidence>
<dbReference type="NCBIfam" id="TIGR00229">
    <property type="entry name" value="sensory_box"/>
    <property type="match status" value="1"/>
</dbReference>
<accession>A0ABS1D7G0</accession>
<organism evidence="2 3">
    <name type="scientific">Paracraurococcus ruber</name>
    <dbReference type="NCBI Taxonomy" id="77675"/>
    <lineage>
        <taxon>Bacteria</taxon>
        <taxon>Pseudomonadati</taxon>
        <taxon>Pseudomonadota</taxon>
        <taxon>Alphaproteobacteria</taxon>
        <taxon>Acetobacterales</taxon>
        <taxon>Roseomonadaceae</taxon>
        <taxon>Paracraurococcus</taxon>
    </lineage>
</organism>
<dbReference type="Pfam" id="PF08448">
    <property type="entry name" value="PAS_4"/>
    <property type="match status" value="1"/>
</dbReference>
<dbReference type="InterPro" id="IPR000014">
    <property type="entry name" value="PAS"/>
</dbReference>
<evidence type="ECO:0000313" key="3">
    <source>
        <dbReference type="Proteomes" id="UP000697995"/>
    </source>
</evidence>
<evidence type="ECO:0000259" key="1">
    <source>
        <dbReference type="Pfam" id="PF08448"/>
    </source>
</evidence>